<dbReference type="InterPro" id="IPR000719">
    <property type="entry name" value="Prot_kinase_dom"/>
</dbReference>
<keyword evidence="1" id="KW-0547">Nucleotide-binding</keyword>
<feature type="region of interest" description="Disordered" evidence="3">
    <location>
        <begin position="1"/>
        <end position="104"/>
    </location>
</feature>
<feature type="compositionally biased region" description="Low complexity" evidence="3">
    <location>
        <begin position="180"/>
        <end position="210"/>
    </location>
</feature>
<sequence>MKRTASSTPHSSDDVVNSSTVGPPKRLRKSISWDAEHSAMQAQGRLDDGLTPTANAGPPTPHSTTSYDTDDAPTPMADAPTPEASNRTKKTESNKAPDPPSQKIFEHGAYTDFLYQLLCGMKYIHKSSVIHRDLKPANILLNEDCSLKICDFGLARAVGSESMAQSSTDPSTPNKNDTKQSQTTSSSSTSSPRANASGSASPAGSPTDAGPRPKGLTRQLTKHVVTRWYRAPELILLQNYDSAVDIWSLGCIFAELLSMQEGSVPSYQDRQPLFPGKSCFPLSADRPTSYADQVDQLNVIFDVIGTPSEEDISSIGNVREYLKKLKPKDTKRLDTYYKAADSQAIDLLSKMLKFNPAKRVTVDQAIEHPFLKKQRRPAAEPVPDEIMEMIEVSDIAGLRVAIFNEAEKYRSLDKPPN</sequence>
<dbReference type="AlphaFoldDB" id="A0A9W7DQM3"/>
<feature type="compositionally biased region" description="Low complexity" evidence="3">
    <location>
        <begin position="72"/>
        <end position="84"/>
    </location>
</feature>
<dbReference type="InterPro" id="IPR008271">
    <property type="entry name" value="Ser/Thr_kinase_AS"/>
</dbReference>
<evidence type="ECO:0000256" key="3">
    <source>
        <dbReference type="SAM" id="MobiDB-lite"/>
    </source>
</evidence>
<dbReference type="EMBL" id="BLQM01000017">
    <property type="protein sequence ID" value="GMH50750.1"/>
    <property type="molecule type" value="Genomic_DNA"/>
</dbReference>
<dbReference type="Gene3D" id="1.10.510.10">
    <property type="entry name" value="Transferase(Phosphotransferase) domain 1"/>
    <property type="match status" value="2"/>
</dbReference>
<dbReference type="InterPro" id="IPR050117">
    <property type="entry name" value="MAPK"/>
</dbReference>
<keyword evidence="2" id="KW-0067">ATP-binding</keyword>
<feature type="region of interest" description="Disordered" evidence="3">
    <location>
        <begin position="163"/>
        <end position="217"/>
    </location>
</feature>
<dbReference type="GO" id="GO:0004672">
    <property type="term" value="F:protein kinase activity"/>
    <property type="evidence" value="ECO:0007669"/>
    <property type="project" value="InterPro"/>
</dbReference>
<dbReference type="PROSITE" id="PS50011">
    <property type="entry name" value="PROTEIN_KINASE_DOM"/>
    <property type="match status" value="1"/>
</dbReference>
<dbReference type="PROSITE" id="PS00108">
    <property type="entry name" value="PROTEIN_KINASE_ST"/>
    <property type="match status" value="1"/>
</dbReference>
<dbReference type="Gene3D" id="3.30.200.20">
    <property type="entry name" value="Phosphorylase Kinase, domain 1"/>
    <property type="match status" value="1"/>
</dbReference>
<evidence type="ECO:0000256" key="1">
    <source>
        <dbReference type="ARBA" id="ARBA00022741"/>
    </source>
</evidence>
<protein>
    <recommendedName>
        <fullName evidence="4">Protein kinase domain-containing protein</fullName>
    </recommendedName>
</protein>
<dbReference type="FunFam" id="1.10.510.10:FF:000613">
    <property type="entry name" value="Mitogen-activated protein kinase"/>
    <property type="match status" value="1"/>
</dbReference>
<dbReference type="PANTHER" id="PTHR24055">
    <property type="entry name" value="MITOGEN-ACTIVATED PROTEIN KINASE"/>
    <property type="match status" value="1"/>
</dbReference>
<dbReference type="InterPro" id="IPR011009">
    <property type="entry name" value="Kinase-like_dom_sf"/>
</dbReference>
<evidence type="ECO:0000259" key="4">
    <source>
        <dbReference type="PROSITE" id="PS50011"/>
    </source>
</evidence>
<organism evidence="5 6">
    <name type="scientific">Triparma laevis f. inornata</name>
    <dbReference type="NCBI Taxonomy" id="1714386"/>
    <lineage>
        <taxon>Eukaryota</taxon>
        <taxon>Sar</taxon>
        <taxon>Stramenopiles</taxon>
        <taxon>Ochrophyta</taxon>
        <taxon>Bolidophyceae</taxon>
        <taxon>Parmales</taxon>
        <taxon>Triparmaceae</taxon>
        <taxon>Triparma</taxon>
    </lineage>
</organism>
<gene>
    <name evidence="5" type="ORF">TL16_g00856</name>
</gene>
<feature type="domain" description="Protein kinase" evidence="4">
    <location>
        <begin position="1"/>
        <end position="371"/>
    </location>
</feature>
<comment type="caution">
    <text evidence="5">The sequence shown here is derived from an EMBL/GenBank/DDBJ whole genome shotgun (WGS) entry which is preliminary data.</text>
</comment>
<dbReference type="SMART" id="SM00220">
    <property type="entry name" value="S_TKc"/>
    <property type="match status" value="1"/>
</dbReference>
<name>A0A9W7DQM3_9STRA</name>
<reference evidence="6" key="1">
    <citation type="journal article" date="2023" name="Commun. Biol.">
        <title>Genome analysis of Parmales, the sister group of diatoms, reveals the evolutionary specialization of diatoms from phago-mixotrophs to photoautotrophs.</title>
        <authorList>
            <person name="Ban H."/>
            <person name="Sato S."/>
            <person name="Yoshikawa S."/>
            <person name="Yamada K."/>
            <person name="Nakamura Y."/>
            <person name="Ichinomiya M."/>
            <person name="Sato N."/>
            <person name="Blanc-Mathieu R."/>
            <person name="Endo H."/>
            <person name="Kuwata A."/>
            <person name="Ogata H."/>
        </authorList>
    </citation>
    <scope>NUCLEOTIDE SEQUENCE [LARGE SCALE GENOMIC DNA]</scope>
</reference>
<dbReference type="Pfam" id="PF00069">
    <property type="entry name" value="Pkinase"/>
    <property type="match status" value="2"/>
</dbReference>
<proteinExistence type="predicted"/>
<dbReference type="SUPFAM" id="SSF56112">
    <property type="entry name" value="Protein kinase-like (PK-like)"/>
    <property type="match status" value="1"/>
</dbReference>
<feature type="compositionally biased region" description="Polar residues" evidence="3">
    <location>
        <begin position="163"/>
        <end position="175"/>
    </location>
</feature>
<evidence type="ECO:0000313" key="5">
    <source>
        <dbReference type="EMBL" id="GMH50750.1"/>
    </source>
</evidence>
<dbReference type="Proteomes" id="UP001162640">
    <property type="component" value="Unassembled WGS sequence"/>
</dbReference>
<feature type="compositionally biased region" description="Polar residues" evidence="3">
    <location>
        <begin position="1"/>
        <end position="21"/>
    </location>
</feature>
<accession>A0A9W7DQM3</accession>
<dbReference type="GO" id="GO:0005524">
    <property type="term" value="F:ATP binding"/>
    <property type="evidence" value="ECO:0007669"/>
    <property type="project" value="UniProtKB-KW"/>
</dbReference>
<evidence type="ECO:0000313" key="6">
    <source>
        <dbReference type="Proteomes" id="UP001162640"/>
    </source>
</evidence>
<evidence type="ECO:0000256" key="2">
    <source>
        <dbReference type="ARBA" id="ARBA00022840"/>
    </source>
</evidence>